<gene>
    <name evidence="1" type="ORF">MTR67_053250</name>
</gene>
<accession>A0AAF0V8E4</accession>
<name>A0AAF0V8E4_SOLVR</name>
<proteinExistence type="predicted"/>
<protein>
    <submittedName>
        <fullName evidence="1">Uncharacterized protein</fullName>
    </submittedName>
</protein>
<evidence type="ECO:0000313" key="2">
    <source>
        <dbReference type="Proteomes" id="UP001234989"/>
    </source>
</evidence>
<keyword evidence="2" id="KW-1185">Reference proteome</keyword>
<sequence>MAKAKVTMEVGNDGVAVITFVNPPVNALAIQIFAGLKEKWNEAAHEK</sequence>
<dbReference type="Gene3D" id="3.90.226.10">
    <property type="entry name" value="2-enoyl-CoA Hydratase, Chain A, domain 1"/>
    <property type="match status" value="1"/>
</dbReference>
<dbReference type="AlphaFoldDB" id="A0AAF0V8E4"/>
<reference evidence="1" key="1">
    <citation type="submission" date="2023-08" db="EMBL/GenBank/DDBJ databases">
        <title>A de novo genome assembly of Solanum verrucosum Schlechtendal, a Mexican diploid species geographically isolated from the other diploid A-genome species in potato relatives.</title>
        <authorList>
            <person name="Hosaka K."/>
        </authorList>
    </citation>
    <scope>NUCLEOTIDE SEQUENCE</scope>
    <source>
        <tissue evidence="1">Young leaves</tissue>
    </source>
</reference>
<evidence type="ECO:0000313" key="1">
    <source>
        <dbReference type="EMBL" id="WMV59865.1"/>
    </source>
</evidence>
<organism evidence="1 2">
    <name type="scientific">Solanum verrucosum</name>
    <dbReference type="NCBI Taxonomy" id="315347"/>
    <lineage>
        <taxon>Eukaryota</taxon>
        <taxon>Viridiplantae</taxon>
        <taxon>Streptophyta</taxon>
        <taxon>Embryophyta</taxon>
        <taxon>Tracheophyta</taxon>
        <taxon>Spermatophyta</taxon>
        <taxon>Magnoliopsida</taxon>
        <taxon>eudicotyledons</taxon>
        <taxon>Gunneridae</taxon>
        <taxon>Pentapetalae</taxon>
        <taxon>asterids</taxon>
        <taxon>lamiids</taxon>
        <taxon>Solanales</taxon>
        <taxon>Solanaceae</taxon>
        <taxon>Solanoideae</taxon>
        <taxon>Solaneae</taxon>
        <taxon>Solanum</taxon>
    </lineage>
</organism>
<dbReference type="EMBL" id="CP133623">
    <property type="protein sequence ID" value="WMV59865.1"/>
    <property type="molecule type" value="Genomic_DNA"/>
</dbReference>
<dbReference type="Proteomes" id="UP001234989">
    <property type="component" value="Chromosome 12"/>
</dbReference>